<evidence type="ECO:0000256" key="1">
    <source>
        <dbReference type="ARBA" id="ARBA00035012"/>
    </source>
</evidence>
<dbReference type="InterPro" id="IPR003165">
    <property type="entry name" value="Piwi"/>
</dbReference>
<dbReference type="AlphaFoldDB" id="A0A1T5J2Z2"/>
<dbReference type="InterPro" id="IPR012337">
    <property type="entry name" value="RNaseH-like_sf"/>
</dbReference>
<dbReference type="RefSeq" id="WP_079685318.1">
    <property type="nucleotide sequence ID" value="NZ_FUZU01000001.1"/>
</dbReference>
<dbReference type="InterPro" id="IPR036397">
    <property type="entry name" value="RNaseH_sf"/>
</dbReference>
<dbReference type="SMART" id="SM00950">
    <property type="entry name" value="Piwi"/>
    <property type="match status" value="1"/>
</dbReference>
<evidence type="ECO:0000259" key="3">
    <source>
        <dbReference type="SMART" id="SM00950"/>
    </source>
</evidence>
<dbReference type="Proteomes" id="UP000190961">
    <property type="component" value="Unassembled WGS sequence"/>
</dbReference>
<evidence type="ECO:0000313" key="5">
    <source>
        <dbReference type="Proteomes" id="UP000190961"/>
    </source>
</evidence>
<evidence type="ECO:0000256" key="2">
    <source>
        <dbReference type="ARBA" id="ARBA00035032"/>
    </source>
</evidence>
<dbReference type="EMBL" id="FUZU01000001">
    <property type="protein sequence ID" value="SKC45887.1"/>
    <property type="molecule type" value="Genomic_DNA"/>
</dbReference>
<sequence>MKFELLPEPKLEFGDNFICDDPKKGISIGGFYSTTNQTHRSEVRVSIIGSKRNIESLQDWLGKLSEFIEASGESSTDANEATIEDGEVVSLDGSDNDADLAKIADLFEDYPAQEAIAAEFTINKRLNPDFIGFNKQSRFQSEFLNDQLNNVEIKQELIDGILASKTLTLLEKSNEVINLYSMMFSKHLENLNTKPDICLIIIPSNLKKIHSVSAGKYSINFRRKLKATLLTLGGDIPVQLILEDTLTQKKKLQDMSMIAWNFTTAQYYKTDSIPWALTDIDKDTCFVGISFHSVLSDTENLKRSSITQAFNREGKGLIFVGKQFVWDTNQMKVRAPHLNHDYARDLIKSVIETYVKQNRGLKPRRVVVHKTTDFWNSTINKDYAEVEGIKDGIRSALGEEVEIDLVTIKNSEIKLFRTTGKYPVARGTLFEIDATEGVLFTTGYIPHFETFPGVHMPLGKSIQIFEGESTLRNVCKEILALTKMNFNNCNYYDSLPITLRFSQKVGEIIQYLPDDFEPPSKYYFYM</sequence>
<name>A0A1T5J2Z2_9BACT</name>
<comment type="similarity">
    <text evidence="1">Belongs to the argonaute family. Long pAgo subfamily.</text>
</comment>
<protein>
    <recommendedName>
        <fullName evidence="2">Protein argonaute</fullName>
    </recommendedName>
</protein>
<gene>
    <name evidence="4" type="ORF">SAMN05660236_0716</name>
</gene>
<keyword evidence="5" id="KW-1185">Reference proteome</keyword>
<proteinExistence type="inferred from homology"/>
<dbReference type="OrthoDB" id="530017at2"/>
<evidence type="ECO:0000313" key="4">
    <source>
        <dbReference type="EMBL" id="SKC45887.1"/>
    </source>
</evidence>
<dbReference type="CDD" id="cd04659">
    <property type="entry name" value="Piwi_piwi-like_ProArk"/>
    <property type="match status" value="1"/>
</dbReference>
<accession>A0A1T5J2Z2</accession>
<reference evidence="4 5" key="1">
    <citation type="submission" date="2017-02" db="EMBL/GenBank/DDBJ databases">
        <authorList>
            <person name="Peterson S.W."/>
        </authorList>
    </citation>
    <scope>NUCLEOTIDE SEQUENCE [LARGE SCALE GENOMIC DNA]</scope>
    <source>
        <strain evidence="4 5">DSM 25262</strain>
    </source>
</reference>
<dbReference type="Gene3D" id="3.40.50.2300">
    <property type="match status" value="1"/>
</dbReference>
<dbReference type="GO" id="GO:0003676">
    <property type="term" value="F:nucleic acid binding"/>
    <property type="evidence" value="ECO:0007669"/>
    <property type="project" value="InterPro"/>
</dbReference>
<feature type="domain" description="Piwi" evidence="3">
    <location>
        <begin position="197"/>
        <end position="514"/>
    </location>
</feature>
<dbReference type="SUPFAM" id="SSF53098">
    <property type="entry name" value="Ribonuclease H-like"/>
    <property type="match status" value="1"/>
</dbReference>
<dbReference type="STRING" id="688867.SAMN05660236_0716"/>
<organism evidence="4 5">
    <name type="scientific">Ohtaekwangia koreensis</name>
    <dbReference type="NCBI Taxonomy" id="688867"/>
    <lineage>
        <taxon>Bacteria</taxon>
        <taxon>Pseudomonadati</taxon>
        <taxon>Bacteroidota</taxon>
        <taxon>Cytophagia</taxon>
        <taxon>Cytophagales</taxon>
        <taxon>Fulvivirgaceae</taxon>
        <taxon>Ohtaekwangia</taxon>
    </lineage>
</organism>
<dbReference type="Gene3D" id="3.30.420.10">
    <property type="entry name" value="Ribonuclease H-like superfamily/Ribonuclease H"/>
    <property type="match status" value="1"/>
</dbReference>